<gene>
    <name evidence="12" type="ORF">C5167_011126</name>
</gene>
<evidence type="ECO:0000256" key="5">
    <source>
        <dbReference type="ARBA" id="ARBA00022847"/>
    </source>
</evidence>
<keyword evidence="2" id="KW-0813">Transport</keyword>
<evidence type="ECO:0000256" key="10">
    <source>
        <dbReference type="SAM" id="Phobius"/>
    </source>
</evidence>
<dbReference type="InterPro" id="IPR005829">
    <property type="entry name" value="Sugar_transporter_CS"/>
</dbReference>
<evidence type="ECO:0000256" key="1">
    <source>
        <dbReference type="ARBA" id="ARBA00004141"/>
    </source>
</evidence>
<feature type="transmembrane region" description="Helical" evidence="10">
    <location>
        <begin position="610"/>
        <end position="629"/>
    </location>
</feature>
<protein>
    <recommendedName>
        <fullName evidence="11">Major facilitator superfamily (MFS) profile domain-containing protein</fullName>
    </recommendedName>
</protein>
<feature type="transmembrane region" description="Helical" evidence="10">
    <location>
        <begin position="339"/>
        <end position="358"/>
    </location>
</feature>
<dbReference type="STRING" id="3469.A0A4Y7K3M4"/>
<dbReference type="CDD" id="cd17364">
    <property type="entry name" value="MFS_PhT"/>
    <property type="match status" value="1"/>
</dbReference>
<dbReference type="FunFam" id="1.20.1250.20:FF:000175">
    <property type="entry name" value="Inorganic phosphate transporter 1-6"/>
    <property type="match status" value="1"/>
</dbReference>
<dbReference type="InterPro" id="IPR036259">
    <property type="entry name" value="MFS_trans_sf"/>
</dbReference>
<feature type="domain" description="Major facilitator superfamily (MFS) profile" evidence="11">
    <location>
        <begin position="563"/>
        <end position="777"/>
    </location>
</feature>
<feature type="transmembrane region" description="Helical" evidence="10">
    <location>
        <begin position="125"/>
        <end position="143"/>
    </location>
</feature>
<evidence type="ECO:0000313" key="12">
    <source>
        <dbReference type="EMBL" id="RZC67426.1"/>
    </source>
</evidence>
<dbReference type="AlphaFoldDB" id="A0A4Y7K3M4"/>
<dbReference type="Gramene" id="RZC67426">
    <property type="protein sequence ID" value="RZC67426"/>
    <property type="gene ID" value="C5167_011126"/>
</dbReference>
<feature type="transmembrane region" description="Helical" evidence="10">
    <location>
        <begin position="100"/>
        <end position="119"/>
    </location>
</feature>
<dbReference type="PANTHER" id="PTHR24064">
    <property type="entry name" value="SOLUTE CARRIER FAMILY 22 MEMBER"/>
    <property type="match status" value="1"/>
</dbReference>
<organism evidence="12 13">
    <name type="scientific">Papaver somniferum</name>
    <name type="common">Opium poppy</name>
    <dbReference type="NCBI Taxonomy" id="3469"/>
    <lineage>
        <taxon>Eukaryota</taxon>
        <taxon>Viridiplantae</taxon>
        <taxon>Streptophyta</taxon>
        <taxon>Embryophyta</taxon>
        <taxon>Tracheophyta</taxon>
        <taxon>Spermatophyta</taxon>
        <taxon>Magnoliopsida</taxon>
        <taxon>Ranunculales</taxon>
        <taxon>Papaveraceae</taxon>
        <taxon>Papaveroideae</taxon>
        <taxon>Papaver</taxon>
    </lineage>
</organism>
<dbReference type="Proteomes" id="UP000316621">
    <property type="component" value="Chromosome 6"/>
</dbReference>
<dbReference type="InterPro" id="IPR020846">
    <property type="entry name" value="MFS_dom"/>
</dbReference>
<evidence type="ECO:0000256" key="8">
    <source>
        <dbReference type="ARBA" id="ARBA00044504"/>
    </source>
</evidence>
<dbReference type="Gene3D" id="1.20.1250.20">
    <property type="entry name" value="MFS general substrate transporter like domains"/>
    <property type="match status" value="2"/>
</dbReference>
<keyword evidence="7 10" id="KW-0472">Membrane</keyword>
<keyword evidence="5" id="KW-0769">Symport</keyword>
<keyword evidence="3" id="KW-0592">Phosphate transport</keyword>
<evidence type="ECO:0000256" key="4">
    <source>
        <dbReference type="ARBA" id="ARBA00022692"/>
    </source>
</evidence>
<dbReference type="GO" id="GO:0016020">
    <property type="term" value="C:membrane"/>
    <property type="evidence" value="ECO:0007669"/>
    <property type="project" value="UniProtKB-SubCell"/>
</dbReference>
<feature type="transmembrane region" description="Helical" evidence="10">
    <location>
        <begin position="164"/>
        <end position="189"/>
    </location>
</feature>
<evidence type="ECO:0000259" key="11">
    <source>
        <dbReference type="PROSITE" id="PS50850"/>
    </source>
</evidence>
<feature type="transmembrane region" description="Helical" evidence="10">
    <location>
        <begin position="20"/>
        <end position="44"/>
    </location>
</feature>
<reference evidence="12 13" key="1">
    <citation type="journal article" date="2018" name="Science">
        <title>The opium poppy genome and morphinan production.</title>
        <authorList>
            <person name="Guo L."/>
            <person name="Winzer T."/>
            <person name="Yang X."/>
            <person name="Li Y."/>
            <person name="Ning Z."/>
            <person name="He Z."/>
            <person name="Teodor R."/>
            <person name="Lu Y."/>
            <person name="Bowser T.A."/>
            <person name="Graham I.A."/>
            <person name="Ye K."/>
        </authorList>
    </citation>
    <scope>NUCLEOTIDE SEQUENCE [LARGE SCALE GENOMIC DNA]</scope>
    <source>
        <strain evidence="13">cv. HN1</strain>
        <tissue evidence="12">Leaves</tissue>
    </source>
</reference>
<dbReference type="PROSITE" id="PS00217">
    <property type="entry name" value="SUGAR_TRANSPORT_2"/>
    <property type="match status" value="2"/>
</dbReference>
<feature type="compositionally biased region" description="Low complexity" evidence="9">
    <location>
        <begin position="538"/>
        <end position="551"/>
    </location>
</feature>
<dbReference type="OMA" id="DTHINGW"/>
<evidence type="ECO:0000256" key="7">
    <source>
        <dbReference type="ARBA" id="ARBA00023136"/>
    </source>
</evidence>
<feature type="transmembrane region" description="Helical" evidence="10">
    <location>
        <begin position="432"/>
        <end position="454"/>
    </location>
</feature>
<dbReference type="GO" id="GO:0015293">
    <property type="term" value="F:symporter activity"/>
    <property type="evidence" value="ECO:0007669"/>
    <property type="project" value="UniProtKB-KW"/>
</dbReference>
<dbReference type="EMBL" id="CM010720">
    <property type="protein sequence ID" value="RZC67426.1"/>
    <property type="molecule type" value="Genomic_DNA"/>
</dbReference>
<evidence type="ECO:0000256" key="2">
    <source>
        <dbReference type="ARBA" id="ARBA00022448"/>
    </source>
</evidence>
<comment type="subcellular location">
    <subcellularLocation>
        <location evidence="1">Membrane</location>
        <topology evidence="1">Multi-pass membrane protein</topology>
    </subcellularLocation>
</comment>
<feature type="transmembrane region" description="Helical" evidence="10">
    <location>
        <begin position="370"/>
        <end position="387"/>
    </location>
</feature>
<keyword evidence="6 10" id="KW-1133">Transmembrane helix</keyword>
<feature type="transmembrane region" description="Helical" evidence="10">
    <location>
        <begin position="750"/>
        <end position="769"/>
    </location>
</feature>
<feature type="non-terminal residue" evidence="12">
    <location>
        <position position="777"/>
    </location>
</feature>
<name>A0A4Y7K3M4_PAPSO</name>
<evidence type="ECO:0000313" key="13">
    <source>
        <dbReference type="Proteomes" id="UP000316621"/>
    </source>
</evidence>
<feature type="transmembrane region" description="Helical" evidence="10">
    <location>
        <begin position="399"/>
        <end position="420"/>
    </location>
</feature>
<dbReference type="InterPro" id="IPR005828">
    <property type="entry name" value="MFS_sugar_transport-like"/>
</dbReference>
<feature type="domain" description="Major facilitator superfamily (MFS) profile" evidence="11">
    <location>
        <begin position="22"/>
        <end position="500"/>
    </location>
</feature>
<dbReference type="PROSITE" id="PS50850">
    <property type="entry name" value="MFS"/>
    <property type="match status" value="2"/>
</dbReference>
<accession>A0A4Y7K3M4</accession>
<evidence type="ECO:0000256" key="6">
    <source>
        <dbReference type="ARBA" id="ARBA00022989"/>
    </source>
</evidence>
<feature type="transmembrane region" description="Helical" evidence="10">
    <location>
        <begin position="209"/>
        <end position="228"/>
    </location>
</feature>
<sequence length="777" mass="85864">MAGLKVLSALDLAKTQLYHFKAIIIAGMGLFTDAYDLFCITPVMKLIGRVYYEDQDIEESVRGVVPPSVVSITVATALIGTVFGKLVFGYCGDKCGRKRVYGFALLIMIFSSIGCGFSICKTRKCVITSLCFFRFMLGFGIGGDYPISATIMSEFANKATRGSFIATVFSMQGFGILTSSAVTMILCVIFNHASESKNTVTRTPDEADLLWRLILMFGAIPAAMTFYWRMMMPETARYTALVDQNLRQAVKDMEGVLDIPMTEITEEHDFVPMSPTYGIFSREFFWRHGQDLFACASSWFLVDVVFYSSNLFQSHVYSDLLRDPHKLNAYQQAYDVAKLQAIIAVCSTIPGYWATVIFIDRIGRVKIQMLGFLVMGLCMFAIGIPYYQYWHDHTNAGFLILYGLTFFFSNFGPNTTTFIVPAELFPARFRSTCHGISGAIGKIGAIIGSVGFLWASQSQNEKDVDKGYLKGIGMTNVLVILGGISLLGMVLTYFFTRETMGRSLEENEVEYGASNQTSFMACFGVADQTSPEHHHQTSSHVRPSISSTTSSSTTRTQLYHFKAIIIAGMGLFTDAYDLFCITPVMKLIGRIYYEGQDIDESERGTIPPSVVSITVSTALIGTVFGNLVFGYCGDRFGRKRVYGSALLIMILSSIGSGFSICRTRKCVITSLCFFRFMLGFGIGGDYPISATIMSEFANKATRGSFIATVFSMQGFGILTSSAVTMLLCGIFNRASESMNKVAQTPDGADLLWRLILTFGAIPAAMTFYWRMLMPETA</sequence>
<feature type="transmembrane region" description="Helical" evidence="10">
    <location>
        <begin position="474"/>
        <end position="495"/>
    </location>
</feature>
<proteinExistence type="inferred from homology"/>
<comment type="similarity">
    <text evidence="8">Belongs to the major facilitator superfamily. Phosphate:H(+) symporter (TC 2.A.1.9) family.</text>
</comment>
<feature type="region of interest" description="Disordered" evidence="9">
    <location>
        <begin position="530"/>
        <end position="551"/>
    </location>
</feature>
<keyword evidence="13" id="KW-1185">Reference proteome</keyword>
<keyword evidence="4 10" id="KW-0812">Transmembrane</keyword>
<dbReference type="Pfam" id="PF00083">
    <property type="entry name" value="Sugar_tr"/>
    <property type="match status" value="2"/>
</dbReference>
<feature type="transmembrane region" description="Helical" evidence="10">
    <location>
        <begin position="64"/>
        <end position="88"/>
    </location>
</feature>
<feature type="transmembrane region" description="Helical" evidence="10">
    <location>
        <begin position="705"/>
        <end position="730"/>
    </location>
</feature>
<dbReference type="SUPFAM" id="SSF103473">
    <property type="entry name" value="MFS general substrate transporter"/>
    <property type="match status" value="2"/>
</dbReference>
<dbReference type="GO" id="GO:0006817">
    <property type="term" value="P:phosphate ion transport"/>
    <property type="evidence" value="ECO:0007669"/>
    <property type="project" value="UniProtKB-KW"/>
</dbReference>
<evidence type="ECO:0000256" key="3">
    <source>
        <dbReference type="ARBA" id="ARBA00022592"/>
    </source>
</evidence>
<feature type="transmembrane region" description="Helical" evidence="10">
    <location>
        <begin position="673"/>
        <end position="693"/>
    </location>
</feature>
<evidence type="ECO:0000256" key="9">
    <source>
        <dbReference type="SAM" id="MobiDB-lite"/>
    </source>
</evidence>